<proteinExistence type="inferred from homology"/>
<sequence length="125" mass="14598">MGSRRRKKAYQKGVLAEIVAAAWLNLKGYRIRERRFKCSYGEIDLIAERGKTIIFVEVKARGTAQEAAEAIQRPQRQRISRAANWYIARHLPEADAAHFGYRFDSILLVPWRWPCHILDAWQEES</sequence>
<dbReference type="RefSeq" id="WP_139940884.1">
    <property type="nucleotide sequence ID" value="NZ_JBHSYP010000006.1"/>
</dbReference>
<evidence type="ECO:0000313" key="3">
    <source>
        <dbReference type="EMBL" id="TPD59792.1"/>
    </source>
</evidence>
<dbReference type="Pfam" id="PF02021">
    <property type="entry name" value="UPF0102"/>
    <property type="match status" value="1"/>
</dbReference>
<dbReference type="InterPro" id="IPR011856">
    <property type="entry name" value="tRNA_endonuc-like_dom_sf"/>
</dbReference>
<organism evidence="3 4">
    <name type="scientific">Emcibacter nanhaiensis</name>
    <dbReference type="NCBI Taxonomy" id="1505037"/>
    <lineage>
        <taxon>Bacteria</taxon>
        <taxon>Pseudomonadati</taxon>
        <taxon>Pseudomonadota</taxon>
        <taxon>Alphaproteobacteria</taxon>
        <taxon>Emcibacterales</taxon>
        <taxon>Emcibacteraceae</taxon>
        <taxon>Emcibacter</taxon>
    </lineage>
</organism>
<reference evidence="4" key="1">
    <citation type="submission" date="2019-06" db="EMBL/GenBank/DDBJ databases">
        <title>The complete genome of Emcibacter congregatus ZYLT.</title>
        <authorList>
            <person name="Zhao Z."/>
        </authorList>
    </citation>
    <scope>NUCLEOTIDE SEQUENCE [LARGE SCALE GENOMIC DNA]</scope>
    <source>
        <strain evidence="4">MCCC 1A06723</strain>
    </source>
</reference>
<dbReference type="Gene3D" id="3.40.1350.10">
    <property type="match status" value="1"/>
</dbReference>
<dbReference type="GO" id="GO:0003676">
    <property type="term" value="F:nucleic acid binding"/>
    <property type="evidence" value="ECO:0007669"/>
    <property type="project" value="InterPro"/>
</dbReference>
<dbReference type="PANTHER" id="PTHR34039">
    <property type="entry name" value="UPF0102 PROTEIN YRAN"/>
    <property type="match status" value="1"/>
</dbReference>
<gene>
    <name evidence="3" type="ORF">FIV46_09890</name>
</gene>
<dbReference type="InterPro" id="IPR011335">
    <property type="entry name" value="Restrct_endonuc-II-like"/>
</dbReference>
<name>A0A501PIF1_9PROT</name>
<accession>A0A501PIF1</accession>
<keyword evidence="4" id="KW-1185">Reference proteome</keyword>
<comment type="similarity">
    <text evidence="1 2">Belongs to the UPF0102 family.</text>
</comment>
<dbReference type="SUPFAM" id="SSF52980">
    <property type="entry name" value="Restriction endonuclease-like"/>
    <property type="match status" value="1"/>
</dbReference>
<evidence type="ECO:0000256" key="2">
    <source>
        <dbReference type="HAMAP-Rule" id="MF_00048"/>
    </source>
</evidence>
<evidence type="ECO:0000313" key="4">
    <source>
        <dbReference type="Proteomes" id="UP000319148"/>
    </source>
</evidence>
<dbReference type="EMBL" id="VFIY01000010">
    <property type="protein sequence ID" value="TPD59792.1"/>
    <property type="molecule type" value="Genomic_DNA"/>
</dbReference>
<protein>
    <recommendedName>
        <fullName evidence="2">UPF0102 protein FIV46_09890</fullName>
    </recommendedName>
</protein>
<dbReference type="Proteomes" id="UP000319148">
    <property type="component" value="Unassembled WGS sequence"/>
</dbReference>
<dbReference type="AlphaFoldDB" id="A0A501PIF1"/>
<comment type="caution">
    <text evidence="3">The sequence shown here is derived from an EMBL/GenBank/DDBJ whole genome shotgun (WGS) entry which is preliminary data.</text>
</comment>
<dbReference type="OrthoDB" id="9812968at2"/>
<dbReference type="HAMAP" id="MF_00048">
    <property type="entry name" value="UPF0102"/>
    <property type="match status" value="1"/>
</dbReference>
<dbReference type="NCBIfam" id="NF009151">
    <property type="entry name" value="PRK12497.1-5"/>
    <property type="match status" value="1"/>
</dbReference>
<evidence type="ECO:0000256" key="1">
    <source>
        <dbReference type="ARBA" id="ARBA00006738"/>
    </source>
</evidence>
<dbReference type="InterPro" id="IPR003509">
    <property type="entry name" value="UPF0102_YraN-like"/>
</dbReference>
<dbReference type="PANTHER" id="PTHR34039:SF1">
    <property type="entry name" value="UPF0102 PROTEIN YRAN"/>
    <property type="match status" value="1"/>
</dbReference>